<keyword evidence="9" id="KW-1185">Reference proteome</keyword>
<dbReference type="InterPro" id="IPR019264">
    <property type="entry name" value="DUF2179"/>
</dbReference>
<proteinExistence type="predicted"/>
<name>A0ABW4BMI9_9LACO</name>
<dbReference type="PANTHER" id="PTHR33545">
    <property type="entry name" value="UPF0750 MEMBRANE PROTEIN YITT-RELATED"/>
    <property type="match status" value="1"/>
</dbReference>
<gene>
    <name evidence="8" type="ORF">ACFQ4R_02405</name>
</gene>
<feature type="transmembrane region" description="Helical" evidence="6">
    <location>
        <begin position="51"/>
        <end position="72"/>
    </location>
</feature>
<evidence type="ECO:0000313" key="8">
    <source>
        <dbReference type="EMBL" id="MFD1410478.1"/>
    </source>
</evidence>
<evidence type="ECO:0000256" key="1">
    <source>
        <dbReference type="ARBA" id="ARBA00004651"/>
    </source>
</evidence>
<evidence type="ECO:0000256" key="5">
    <source>
        <dbReference type="ARBA" id="ARBA00023136"/>
    </source>
</evidence>
<evidence type="ECO:0000256" key="4">
    <source>
        <dbReference type="ARBA" id="ARBA00022989"/>
    </source>
</evidence>
<organism evidence="8 9">
    <name type="scientific">Lapidilactobacillus gannanensis</name>
    <dbReference type="NCBI Taxonomy" id="2486002"/>
    <lineage>
        <taxon>Bacteria</taxon>
        <taxon>Bacillati</taxon>
        <taxon>Bacillota</taxon>
        <taxon>Bacilli</taxon>
        <taxon>Lactobacillales</taxon>
        <taxon>Lactobacillaceae</taxon>
        <taxon>Lapidilactobacillus</taxon>
    </lineage>
</organism>
<feature type="transmembrane region" description="Helical" evidence="6">
    <location>
        <begin position="144"/>
        <end position="166"/>
    </location>
</feature>
<dbReference type="Gene3D" id="3.30.70.120">
    <property type="match status" value="1"/>
</dbReference>
<dbReference type="InterPro" id="IPR051461">
    <property type="entry name" value="UPF0750_membrane"/>
</dbReference>
<comment type="subcellular location">
    <subcellularLocation>
        <location evidence="1">Cell membrane</location>
        <topology evidence="1">Multi-pass membrane protein</topology>
    </subcellularLocation>
</comment>
<keyword evidence="2" id="KW-1003">Cell membrane</keyword>
<dbReference type="Pfam" id="PF02588">
    <property type="entry name" value="YitT_membrane"/>
    <property type="match status" value="1"/>
</dbReference>
<feature type="domain" description="DUF2179" evidence="7">
    <location>
        <begin position="221"/>
        <end position="273"/>
    </location>
</feature>
<dbReference type="Pfam" id="PF10035">
    <property type="entry name" value="DUF2179"/>
    <property type="match status" value="1"/>
</dbReference>
<accession>A0ABW4BMI9</accession>
<keyword evidence="4 6" id="KW-1133">Transmembrane helix</keyword>
<comment type="caution">
    <text evidence="8">The sequence shown here is derived from an EMBL/GenBank/DDBJ whole genome shotgun (WGS) entry which is preliminary data.</text>
</comment>
<dbReference type="CDD" id="cd16380">
    <property type="entry name" value="YitT_C"/>
    <property type="match status" value="1"/>
</dbReference>
<feature type="transmembrane region" description="Helical" evidence="6">
    <location>
        <begin position="79"/>
        <end position="99"/>
    </location>
</feature>
<dbReference type="PIRSF" id="PIRSF006483">
    <property type="entry name" value="Membrane_protein_YitT"/>
    <property type="match status" value="1"/>
</dbReference>
<evidence type="ECO:0000256" key="6">
    <source>
        <dbReference type="SAM" id="Phobius"/>
    </source>
</evidence>
<evidence type="ECO:0000256" key="3">
    <source>
        <dbReference type="ARBA" id="ARBA00022692"/>
    </source>
</evidence>
<protein>
    <submittedName>
        <fullName evidence="8">YitT family protein</fullName>
    </submittedName>
</protein>
<feature type="transmembrane region" description="Helical" evidence="6">
    <location>
        <begin position="172"/>
        <end position="189"/>
    </location>
</feature>
<feature type="transmembrane region" description="Helical" evidence="6">
    <location>
        <begin position="12"/>
        <end position="31"/>
    </location>
</feature>
<keyword evidence="3 6" id="KW-0812">Transmembrane</keyword>
<dbReference type="RefSeq" id="WP_125647068.1">
    <property type="nucleotide sequence ID" value="NZ_JBHTOH010000015.1"/>
</dbReference>
<dbReference type="InterPro" id="IPR003740">
    <property type="entry name" value="YitT"/>
</dbReference>
<dbReference type="InterPro" id="IPR015867">
    <property type="entry name" value="N-reg_PII/ATP_PRibTrfase_C"/>
</dbReference>
<keyword evidence="5 6" id="KW-0472">Membrane</keyword>
<dbReference type="EMBL" id="JBHTOH010000015">
    <property type="protein sequence ID" value="MFD1410478.1"/>
    <property type="molecule type" value="Genomic_DNA"/>
</dbReference>
<feature type="transmembrane region" description="Helical" evidence="6">
    <location>
        <begin position="105"/>
        <end position="124"/>
    </location>
</feature>
<dbReference type="Proteomes" id="UP001597191">
    <property type="component" value="Unassembled WGS sequence"/>
</dbReference>
<dbReference type="PANTHER" id="PTHR33545:SF9">
    <property type="entry name" value="UPF0750 MEMBRANE PROTEIN YITE"/>
    <property type="match status" value="1"/>
</dbReference>
<reference evidence="9" key="1">
    <citation type="journal article" date="2019" name="Int. J. Syst. Evol. Microbiol.">
        <title>The Global Catalogue of Microorganisms (GCM) 10K type strain sequencing project: providing services to taxonomists for standard genome sequencing and annotation.</title>
        <authorList>
            <consortium name="The Broad Institute Genomics Platform"/>
            <consortium name="The Broad Institute Genome Sequencing Center for Infectious Disease"/>
            <person name="Wu L."/>
            <person name="Ma J."/>
        </authorList>
    </citation>
    <scope>NUCLEOTIDE SEQUENCE [LARGE SCALE GENOMIC DNA]</scope>
    <source>
        <strain evidence="9">CCM 8937</strain>
    </source>
</reference>
<evidence type="ECO:0000256" key="2">
    <source>
        <dbReference type="ARBA" id="ARBA00022475"/>
    </source>
</evidence>
<sequence length="301" mass="32630">MSQIRRSKILQYLVMLVALEIIAISINMFYAPHDIAAGGATGLGILLEAAFGFNLSLVVLIINMAMLILAYFFLSKQTVLKIAVGSFVLPLCLALTPQIKLIKDPLLTVIVGGSVFAVGISMLYQINASSGGTTVPPLIIKKFWGVKTSLSLLAIDGFICLLNVFVSGFETMALAITSQVLTTIVMNFIETGLDRKKIIYIMSDDVLEEIKAKLGFLGKALTIFNVTGGFTGHDKEMLMVVVENPDYHQMLEVVHEIDASAFVLVMNASEARGGIWNDGDQYNVKVEIPSDSPAANEHPTN</sequence>
<evidence type="ECO:0000259" key="7">
    <source>
        <dbReference type="Pfam" id="PF10035"/>
    </source>
</evidence>
<evidence type="ECO:0000313" key="9">
    <source>
        <dbReference type="Proteomes" id="UP001597191"/>
    </source>
</evidence>